<evidence type="ECO:0000256" key="1">
    <source>
        <dbReference type="SAM" id="SignalP"/>
    </source>
</evidence>
<proteinExistence type="predicted"/>
<reference evidence="2 3" key="1">
    <citation type="submission" date="2018-06" db="EMBL/GenBank/DDBJ databases">
        <title>Genomic Encyclopedia of Archaeal and Bacterial Type Strains, Phase II (KMG-II): from individual species to whole genera.</title>
        <authorList>
            <person name="Goeker M."/>
        </authorList>
    </citation>
    <scope>NUCLEOTIDE SEQUENCE [LARGE SCALE GENOMIC DNA]</scope>
    <source>
        <strain evidence="2 3">DSM 14825</strain>
    </source>
</reference>
<dbReference type="EMBL" id="QLLR01000014">
    <property type="protein sequence ID" value="RAJ29197.1"/>
    <property type="molecule type" value="Genomic_DNA"/>
</dbReference>
<organism evidence="2 3">
    <name type="scientific">Pedobacter cryoconitis</name>
    <dbReference type="NCBI Taxonomy" id="188932"/>
    <lineage>
        <taxon>Bacteria</taxon>
        <taxon>Pseudomonadati</taxon>
        <taxon>Bacteroidota</taxon>
        <taxon>Sphingobacteriia</taxon>
        <taxon>Sphingobacteriales</taxon>
        <taxon>Sphingobacteriaceae</taxon>
        <taxon>Pedobacter</taxon>
    </lineage>
</organism>
<dbReference type="OrthoDB" id="768196at2"/>
<evidence type="ECO:0000313" key="3">
    <source>
        <dbReference type="Proteomes" id="UP000249754"/>
    </source>
</evidence>
<feature type="signal peptide" evidence="1">
    <location>
        <begin position="1"/>
        <end position="22"/>
    </location>
</feature>
<name>A0A327SUA7_9SPHI</name>
<dbReference type="AlphaFoldDB" id="A0A327SUA7"/>
<comment type="caution">
    <text evidence="2">The sequence shown here is derived from an EMBL/GenBank/DDBJ whole genome shotgun (WGS) entry which is preliminary data.</text>
</comment>
<accession>A0A327SUA7</accession>
<dbReference type="RefSeq" id="WP_111634359.1">
    <property type="nucleotide sequence ID" value="NZ_QLLR01000014.1"/>
</dbReference>
<evidence type="ECO:0000313" key="2">
    <source>
        <dbReference type="EMBL" id="RAJ29197.1"/>
    </source>
</evidence>
<protein>
    <submittedName>
        <fullName evidence="2">Uncharacterized protein</fullName>
    </submittedName>
</protein>
<sequence length="95" mass="10426">MKNLQKLAIALMVGVIAIGFSAFTNSTPNANGKYAGTYWLKPAFTPQNWNSAIDQDLSHYQLVPNSYRCIESAKVCTYSIDEDGMVAQLAEGSFQ</sequence>
<gene>
    <name evidence="2" type="ORF">LY11_02901</name>
</gene>
<keyword evidence="1" id="KW-0732">Signal</keyword>
<dbReference type="Proteomes" id="UP000249754">
    <property type="component" value="Unassembled WGS sequence"/>
</dbReference>
<feature type="chain" id="PRO_5016422487" evidence="1">
    <location>
        <begin position="23"/>
        <end position="95"/>
    </location>
</feature>